<evidence type="ECO:0000313" key="4">
    <source>
        <dbReference type="EMBL" id="PVU62385.1"/>
    </source>
</evidence>
<gene>
    <name evidence="4" type="ORF">CP554_12310</name>
</gene>
<dbReference type="Gene3D" id="1.10.150.130">
    <property type="match status" value="1"/>
</dbReference>
<dbReference type="GO" id="GO:0015074">
    <property type="term" value="P:DNA integration"/>
    <property type="evidence" value="ECO:0007669"/>
    <property type="project" value="InterPro"/>
</dbReference>
<sequence length="298" mass="34086">MPGVAGFLLSSDSRGEIKLNTLKQKNSPLKVLDEHLGLRSLDQITVKDIVNILDEYKEKGHIRMGQIFRKVVIDVFKEAQQLGDVPVGFNPAEAAKKPHVKITRQRLTFEEWKLIYTAAKKEHYFLQKGMLLAVVTGQRLSDICKMKFTDIEDNHLLVEQTKTGAKIAIPLALRCHQLDISLGEVISLCRDQVLSQYLFHHHHAKGKAKRGGKVQPLTVAFSKARDEVEYDWAQNGTPPSFHEQRSLSERLYRTQGMDTQVLLGHSSKTMTDRYNDSRGKEWKKNNNLVCYRLFFSSR</sequence>
<accession>A0AAX1BTL7</accession>
<dbReference type="Proteomes" id="UP000245817">
    <property type="component" value="Unassembled WGS sequence"/>
</dbReference>
<dbReference type="Pfam" id="PF00589">
    <property type="entry name" value="Phage_integrase"/>
    <property type="match status" value="1"/>
</dbReference>
<keyword evidence="2" id="KW-0233">DNA recombination</keyword>
<evidence type="ECO:0000256" key="2">
    <source>
        <dbReference type="ARBA" id="ARBA00023172"/>
    </source>
</evidence>
<protein>
    <submittedName>
        <fullName evidence="4">Integrase</fullName>
    </submittedName>
</protein>
<organism evidence="4 5">
    <name type="scientific">Klebsiella pneumoniae</name>
    <dbReference type="NCBI Taxonomy" id="573"/>
    <lineage>
        <taxon>Bacteria</taxon>
        <taxon>Pseudomonadati</taxon>
        <taxon>Pseudomonadota</taxon>
        <taxon>Gammaproteobacteria</taxon>
        <taxon>Enterobacterales</taxon>
        <taxon>Enterobacteriaceae</taxon>
        <taxon>Klebsiella/Raoultella group</taxon>
        <taxon>Klebsiella</taxon>
        <taxon>Klebsiella pneumoniae complex</taxon>
    </lineage>
</organism>
<keyword evidence="1" id="KW-0238">DNA-binding</keyword>
<dbReference type="InterPro" id="IPR013762">
    <property type="entry name" value="Integrase-like_cat_sf"/>
</dbReference>
<dbReference type="InterPro" id="IPR010998">
    <property type="entry name" value="Integrase_recombinase_N"/>
</dbReference>
<dbReference type="AlphaFoldDB" id="A0AAX1BTL7"/>
<evidence type="ECO:0000313" key="5">
    <source>
        <dbReference type="Proteomes" id="UP000245817"/>
    </source>
</evidence>
<evidence type="ECO:0000256" key="1">
    <source>
        <dbReference type="ARBA" id="ARBA00023125"/>
    </source>
</evidence>
<dbReference type="InterPro" id="IPR002104">
    <property type="entry name" value="Integrase_catalytic"/>
</dbReference>
<comment type="caution">
    <text evidence="4">The sequence shown here is derived from an EMBL/GenBank/DDBJ whole genome shotgun (WGS) entry which is preliminary data.</text>
</comment>
<dbReference type="Gene3D" id="1.10.443.10">
    <property type="entry name" value="Intergrase catalytic core"/>
    <property type="match status" value="1"/>
</dbReference>
<dbReference type="SUPFAM" id="SSF56349">
    <property type="entry name" value="DNA breaking-rejoining enzymes"/>
    <property type="match status" value="1"/>
</dbReference>
<dbReference type="InterPro" id="IPR011010">
    <property type="entry name" value="DNA_brk_join_enz"/>
</dbReference>
<feature type="domain" description="Tyr recombinase" evidence="3">
    <location>
        <begin position="102"/>
        <end position="287"/>
    </location>
</feature>
<dbReference type="PROSITE" id="PS51898">
    <property type="entry name" value="TYR_RECOMBINASE"/>
    <property type="match status" value="1"/>
</dbReference>
<name>A0AAX1BTL7_KLEPN</name>
<evidence type="ECO:0000259" key="3">
    <source>
        <dbReference type="PROSITE" id="PS51898"/>
    </source>
</evidence>
<dbReference type="GO" id="GO:0006310">
    <property type="term" value="P:DNA recombination"/>
    <property type="evidence" value="ECO:0007669"/>
    <property type="project" value="UniProtKB-KW"/>
</dbReference>
<reference evidence="4 5" key="1">
    <citation type="submission" date="2017-09" db="EMBL/GenBank/DDBJ databases">
        <title>Molecular Epidemiology of Livestock-Associated Methicillin Resistant Staphylococcus aureus (LA-MRSA) and Extended-Spectrum Beta-Lactamase (ESBL)-Producing Enterobacteriaceae in Pigs and Exposed Workers in Cameroon and South Africa.</title>
        <authorList>
            <person name="Founou L."/>
            <person name="Founou R.C."/>
            <person name="Allam M."/>
            <person name="Ismail A."/>
            <person name="Essack S.Y."/>
        </authorList>
    </citation>
    <scope>NUCLEOTIDE SEQUENCE [LARGE SCALE GENOMIC DNA]</scope>
    <source>
        <strain evidence="4 5">HH516E4IA</strain>
    </source>
</reference>
<dbReference type="GO" id="GO:0003677">
    <property type="term" value="F:DNA binding"/>
    <property type="evidence" value="ECO:0007669"/>
    <property type="project" value="UniProtKB-KW"/>
</dbReference>
<dbReference type="EMBL" id="PCFF01000010">
    <property type="protein sequence ID" value="PVU62385.1"/>
    <property type="molecule type" value="Genomic_DNA"/>
</dbReference>
<proteinExistence type="predicted"/>